<name>A0A2T4C395_TRILO</name>
<organism evidence="2 3">
    <name type="scientific">Trichoderma longibrachiatum ATCC 18648</name>
    <dbReference type="NCBI Taxonomy" id="983965"/>
    <lineage>
        <taxon>Eukaryota</taxon>
        <taxon>Fungi</taxon>
        <taxon>Dikarya</taxon>
        <taxon>Ascomycota</taxon>
        <taxon>Pezizomycotina</taxon>
        <taxon>Sordariomycetes</taxon>
        <taxon>Hypocreomycetidae</taxon>
        <taxon>Hypocreales</taxon>
        <taxon>Hypocreaceae</taxon>
        <taxon>Trichoderma</taxon>
    </lineage>
</organism>
<feature type="region of interest" description="Disordered" evidence="1">
    <location>
        <begin position="78"/>
        <end position="104"/>
    </location>
</feature>
<evidence type="ECO:0000313" key="2">
    <source>
        <dbReference type="EMBL" id="PTB76046.1"/>
    </source>
</evidence>
<accession>A0A2T4C395</accession>
<dbReference type="EMBL" id="KZ679132">
    <property type="protein sequence ID" value="PTB76046.1"/>
    <property type="molecule type" value="Genomic_DNA"/>
</dbReference>
<dbReference type="AlphaFoldDB" id="A0A2T4C395"/>
<keyword evidence="3" id="KW-1185">Reference proteome</keyword>
<reference evidence="2 3" key="1">
    <citation type="submission" date="2016-07" db="EMBL/GenBank/DDBJ databases">
        <title>Multiple horizontal gene transfer events from other fungi enriched the ability of initially mycotrophic Trichoderma (Ascomycota) to feed on dead plant biomass.</title>
        <authorList>
            <consortium name="DOE Joint Genome Institute"/>
            <person name="Aerts A."/>
            <person name="Atanasova L."/>
            <person name="Chenthamara K."/>
            <person name="Zhang J."/>
            <person name="Grujic M."/>
            <person name="Henrissat B."/>
            <person name="Kuo A."/>
            <person name="Salamov A."/>
            <person name="Lipzen A."/>
            <person name="Labutti K."/>
            <person name="Barry K."/>
            <person name="Miao Y."/>
            <person name="Rahimi M.J."/>
            <person name="Shen Q."/>
            <person name="Grigoriev I.V."/>
            <person name="Kubicek C.P."/>
            <person name="Druzhinina I.S."/>
        </authorList>
    </citation>
    <scope>NUCLEOTIDE SEQUENCE [LARGE SCALE GENOMIC DNA]</scope>
    <source>
        <strain evidence="2 3">ATCC 18648</strain>
    </source>
</reference>
<dbReference type="Proteomes" id="UP000240760">
    <property type="component" value="Unassembled WGS sequence"/>
</dbReference>
<evidence type="ECO:0000313" key="3">
    <source>
        <dbReference type="Proteomes" id="UP000240760"/>
    </source>
</evidence>
<gene>
    <name evidence="2" type="ORF">M440DRAFT_1401504</name>
</gene>
<feature type="compositionally biased region" description="Low complexity" evidence="1">
    <location>
        <begin position="82"/>
        <end position="104"/>
    </location>
</feature>
<proteinExistence type="predicted"/>
<protein>
    <submittedName>
        <fullName evidence="2">Uncharacterized protein</fullName>
    </submittedName>
</protein>
<evidence type="ECO:0000256" key="1">
    <source>
        <dbReference type="SAM" id="MobiDB-lite"/>
    </source>
</evidence>
<sequence>MVALSFELVCRCCILLPAFCYFRPRSSVLGVEIPPPYSVCLSQLYYHTLYSKPPFISHCAPFPPPSVTQESVDIAANAPSRGVWPPSSVGFPSSPVSSEGVCAP</sequence>